<proteinExistence type="predicted"/>
<name>A0A8S5TK69_9CAUD</name>
<organism evidence="1">
    <name type="scientific">Podoviridae sp. ctz6O13</name>
    <dbReference type="NCBI Taxonomy" id="2827757"/>
    <lineage>
        <taxon>Viruses</taxon>
        <taxon>Duplodnaviria</taxon>
        <taxon>Heunggongvirae</taxon>
        <taxon>Uroviricota</taxon>
        <taxon>Caudoviricetes</taxon>
    </lineage>
</organism>
<evidence type="ECO:0000313" key="1">
    <source>
        <dbReference type="EMBL" id="DAF63694.1"/>
    </source>
</evidence>
<accession>A0A8S5TK69</accession>
<reference evidence="1" key="1">
    <citation type="journal article" date="2021" name="Proc. Natl. Acad. Sci. U.S.A.">
        <title>A Catalog of Tens of Thousands of Viruses from Human Metagenomes Reveals Hidden Associations with Chronic Diseases.</title>
        <authorList>
            <person name="Tisza M.J."/>
            <person name="Buck C.B."/>
        </authorList>
    </citation>
    <scope>NUCLEOTIDE SEQUENCE</scope>
    <source>
        <strain evidence="1">Ctz6O13</strain>
    </source>
</reference>
<protein>
    <submittedName>
        <fullName evidence="1">Uncharacterized protein</fullName>
    </submittedName>
</protein>
<dbReference type="EMBL" id="BK032843">
    <property type="protein sequence ID" value="DAF63694.1"/>
    <property type="molecule type" value="Genomic_DNA"/>
</dbReference>
<sequence>MNDIHECYNVKMIGMEINVKEIFESVLSSLCTCDNTSDTVVDLGTYHLKAIVTDNGVSLFVTQGKEEPSEAPADVADAGCTSLREAFHEYLKTIDNDIFIEACKSLGAEVLRHLDHDIEANDYDVPTMEKAIAEFTVAIDEAIQNKISDLKSRMSYIPGKSN</sequence>